<proteinExistence type="predicted"/>
<protein>
    <submittedName>
        <fullName evidence="3">Uncharacterized protein</fullName>
    </submittedName>
</protein>
<dbReference type="OrthoDB" id="3347120at2759"/>
<keyword evidence="2" id="KW-0812">Transmembrane</keyword>
<keyword evidence="2" id="KW-0472">Membrane</keyword>
<feature type="compositionally biased region" description="Gly residues" evidence="1">
    <location>
        <begin position="53"/>
        <end position="66"/>
    </location>
</feature>
<sequence>MSRGPPSRSRSVRAWSDPRALASAAGVGGTVIGLATLAWVAWSWSNSRASPGGQAGGDGRTIGGASGSRTRDEHGAEGTRSSRPTLSLAMPQTDEPIAEYLLRIRELLLPVTAQVFSVHLLLPADQESKSDAEILSRIQALSSKLEDIDGYDERRTMLHKTESGKLTLARAIKCDAHVEVLMDSSRHEECTKTDMDAYHDAISRLRKSTSLLVFLVLPDPGHAASQDNGRIDSILRPYLSRIRMAKGDAEVRVLDLRQTSPAERAWREGSERLSALSKGWK</sequence>
<accession>A0A0P1BMW7</accession>
<organism evidence="3 4">
    <name type="scientific">Ceraceosorus bombacis</name>
    <dbReference type="NCBI Taxonomy" id="401625"/>
    <lineage>
        <taxon>Eukaryota</taxon>
        <taxon>Fungi</taxon>
        <taxon>Dikarya</taxon>
        <taxon>Basidiomycota</taxon>
        <taxon>Ustilaginomycotina</taxon>
        <taxon>Exobasidiomycetes</taxon>
        <taxon>Ceraceosorales</taxon>
        <taxon>Ceraceosoraceae</taxon>
        <taxon>Ceraceosorus</taxon>
    </lineage>
</organism>
<keyword evidence="2" id="KW-1133">Transmembrane helix</keyword>
<evidence type="ECO:0000256" key="2">
    <source>
        <dbReference type="SAM" id="Phobius"/>
    </source>
</evidence>
<feature type="region of interest" description="Disordered" evidence="1">
    <location>
        <begin position="49"/>
        <end position="89"/>
    </location>
</feature>
<reference evidence="3 4" key="1">
    <citation type="submission" date="2014-09" db="EMBL/GenBank/DDBJ databases">
        <authorList>
            <person name="Magalhaes I.L.F."/>
            <person name="Oliveira U."/>
            <person name="Santos F.R."/>
            <person name="Vidigal T.H.D.A."/>
            <person name="Brescovit A.D."/>
            <person name="Santos A.J."/>
        </authorList>
    </citation>
    <scope>NUCLEOTIDE SEQUENCE [LARGE SCALE GENOMIC DNA]</scope>
</reference>
<name>A0A0P1BMW7_9BASI</name>
<dbReference type="EMBL" id="CCYA01000254">
    <property type="protein sequence ID" value="CEH17060.1"/>
    <property type="molecule type" value="Genomic_DNA"/>
</dbReference>
<evidence type="ECO:0000256" key="1">
    <source>
        <dbReference type="SAM" id="MobiDB-lite"/>
    </source>
</evidence>
<evidence type="ECO:0000313" key="3">
    <source>
        <dbReference type="EMBL" id="CEH17060.1"/>
    </source>
</evidence>
<keyword evidence="4" id="KW-1185">Reference proteome</keyword>
<dbReference type="Proteomes" id="UP000054845">
    <property type="component" value="Unassembled WGS sequence"/>
</dbReference>
<evidence type="ECO:0000313" key="4">
    <source>
        <dbReference type="Proteomes" id="UP000054845"/>
    </source>
</evidence>
<dbReference type="AlphaFoldDB" id="A0A0P1BMW7"/>
<feature type="transmembrane region" description="Helical" evidence="2">
    <location>
        <begin position="21"/>
        <end position="42"/>
    </location>
</feature>